<organism evidence="3 4">
    <name type="scientific">Forsythia ovata</name>
    <dbReference type="NCBI Taxonomy" id="205694"/>
    <lineage>
        <taxon>Eukaryota</taxon>
        <taxon>Viridiplantae</taxon>
        <taxon>Streptophyta</taxon>
        <taxon>Embryophyta</taxon>
        <taxon>Tracheophyta</taxon>
        <taxon>Spermatophyta</taxon>
        <taxon>Magnoliopsida</taxon>
        <taxon>eudicotyledons</taxon>
        <taxon>Gunneridae</taxon>
        <taxon>Pentapetalae</taxon>
        <taxon>asterids</taxon>
        <taxon>lamiids</taxon>
        <taxon>Lamiales</taxon>
        <taxon>Oleaceae</taxon>
        <taxon>Forsythieae</taxon>
        <taxon>Forsythia</taxon>
    </lineage>
</organism>
<name>A0ABD1W4X8_9LAMI</name>
<dbReference type="PANTHER" id="PTHR47576">
    <property type="entry name" value="BRCT DOMAIN DNA REPAIR PROTEIN-RELATED"/>
    <property type="match status" value="1"/>
</dbReference>
<sequence>MGGIGRGRVEVIASKGCSRLFMDFSSSFRGLQSFSLEPMSPASIASEVLESPVKIIKSNCPFSGLVICVTGLSKEARKQVKEATKKMGGQYSSHLHPQLRLNESLYSVNHIGATGAQADDLKRLAQNNDSEKSSPPVGSLEHSAQPGLLGGPHLLFSERETKRRTVASPFSGQSFYVDNDVSAELRSKVAEAVCAEGAILLDQWCVGCDANYIVCEGPSIRKYLGHSSNLVTPAWVLKSAKENRVQRLVHLSTDLARQTGALLDTIENGIFKEEVNGIADPGAVPRSIINISCVERQKIANLAKDGVRMRRNRHMQTCTFFETKEDVRESETSFVNLSRLLTESEKAEFIFKSHFLTILFPIDRFLEMGPRSRTFFSEKGFTCLQVLDYIHTFYQENMSADEIEVAIHTDSRHADQLRLAYSSEETAEFGFVEFKRIDFLGSRISFEMLKRVNGDNNSNVYELLIRA</sequence>
<comment type="caution">
    <text evidence="3">The sequence shown here is derived from an EMBL/GenBank/DDBJ whole genome shotgun (WGS) entry which is preliminary data.</text>
</comment>
<evidence type="ECO:0000259" key="2">
    <source>
        <dbReference type="PROSITE" id="PS50172"/>
    </source>
</evidence>
<dbReference type="InterPro" id="IPR036420">
    <property type="entry name" value="BRCT_dom_sf"/>
</dbReference>
<dbReference type="PANTHER" id="PTHR47576:SF2">
    <property type="entry name" value="BRCT DOMAIN DNA REPAIR PROTEIN-RELATED"/>
    <property type="match status" value="1"/>
</dbReference>
<accession>A0ABD1W4X8</accession>
<evidence type="ECO:0000313" key="4">
    <source>
        <dbReference type="Proteomes" id="UP001604277"/>
    </source>
</evidence>
<feature type="domain" description="BRCT" evidence="2">
    <location>
        <begin position="165"/>
        <end position="245"/>
    </location>
</feature>
<evidence type="ECO:0000256" key="1">
    <source>
        <dbReference type="SAM" id="MobiDB-lite"/>
    </source>
</evidence>
<dbReference type="Gene3D" id="3.40.50.10190">
    <property type="entry name" value="BRCT domain"/>
    <property type="match status" value="2"/>
</dbReference>
<feature type="region of interest" description="Disordered" evidence="1">
    <location>
        <begin position="127"/>
        <end position="149"/>
    </location>
</feature>
<dbReference type="PROSITE" id="PS50172">
    <property type="entry name" value="BRCT"/>
    <property type="match status" value="1"/>
</dbReference>
<dbReference type="InterPro" id="IPR001357">
    <property type="entry name" value="BRCT_dom"/>
</dbReference>
<dbReference type="Proteomes" id="UP001604277">
    <property type="component" value="Unassembled WGS sequence"/>
</dbReference>
<evidence type="ECO:0000313" key="3">
    <source>
        <dbReference type="EMBL" id="KAL2544709.1"/>
    </source>
</evidence>
<keyword evidence="4" id="KW-1185">Reference proteome</keyword>
<protein>
    <submittedName>
        <fullName evidence="3">BRCT domain-containing DNA repair protein</fullName>
    </submittedName>
</protein>
<reference evidence="4" key="1">
    <citation type="submission" date="2024-07" db="EMBL/GenBank/DDBJ databases">
        <title>Two chromosome-level genome assemblies of Korean endemic species Abeliophyllum distichum and Forsythia ovata (Oleaceae).</title>
        <authorList>
            <person name="Jang H."/>
        </authorList>
    </citation>
    <scope>NUCLEOTIDE SEQUENCE [LARGE SCALE GENOMIC DNA]</scope>
</reference>
<dbReference type="AlphaFoldDB" id="A0ABD1W4X8"/>
<dbReference type="Pfam" id="PF20415">
    <property type="entry name" value="DUF6699"/>
    <property type="match status" value="1"/>
</dbReference>
<gene>
    <name evidence="3" type="ORF">Fot_13942</name>
</gene>
<proteinExistence type="predicted"/>
<dbReference type="InterPro" id="IPR046522">
    <property type="entry name" value="DUF6699"/>
</dbReference>
<dbReference type="SUPFAM" id="SSF52113">
    <property type="entry name" value="BRCT domain"/>
    <property type="match status" value="1"/>
</dbReference>
<dbReference type="EMBL" id="JBFOLJ010000004">
    <property type="protein sequence ID" value="KAL2544709.1"/>
    <property type="molecule type" value="Genomic_DNA"/>
</dbReference>